<feature type="domain" description="Disease resistance R13L4/SHOC-2-like LRR" evidence="5">
    <location>
        <begin position="982"/>
        <end position="1086"/>
    </location>
</feature>
<dbReference type="SMART" id="SM00369">
    <property type="entry name" value="LRR_TYP"/>
    <property type="match status" value="5"/>
</dbReference>
<dbReference type="GO" id="GO:0006952">
    <property type="term" value="P:defense response"/>
    <property type="evidence" value="ECO:0007669"/>
    <property type="project" value="UniProtKB-KW"/>
</dbReference>
<dbReference type="InterPro" id="IPR003591">
    <property type="entry name" value="Leu-rich_rpt_typical-subtyp"/>
</dbReference>
<feature type="domain" description="NB-ARC" evidence="4">
    <location>
        <begin position="509"/>
        <end position="674"/>
    </location>
</feature>
<dbReference type="EMBL" id="LVLJ01000884">
    <property type="protein sequence ID" value="OAE32143.1"/>
    <property type="molecule type" value="Genomic_DNA"/>
</dbReference>
<accession>A0A176WHQ1</accession>
<evidence type="ECO:0000259" key="5">
    <source>
        <dbReference type="Pfam" id="PF23598"/>
    </source>
</evidence>
<gene>
    <name evidence="6" type="ORF">AXG93_2912s1330</name>
</gene>
<evidence type="ECO:0000313" key="7">
    <source>
        <dbReference type="Proteomes" id="UP000077202"/>
    </source>
</evidence>
<dbReference type="PANTHER" id="PTHR36766:SF69">
    <property type="entry name" value="DISEASE RESISTANCE PROTEIN RGA2-LIKE"/>
    <property type="match status" value="1"/>
</dbReference>
<dbReference type="Pfam" id="PF00931">
    <property type="entry name" value="NB-ARC"/>
    <property type="match status" value="1"/>
</dbReference>
<dbReference type="PANTHER" id="PTHR36766">
    <property type="entry name" value="PLANT BROAD-SPECTRUM MILDEW RESISTANCE PROTEIN RPW8"/>
    <property type="match status" value="1"/>
</dbReference>
<dbReference type="InterPro" id="IPR032675">
    <property type="entry name" value="LRR_dom_sf"/>
</dbReference>
<dbReference type="Pfam" id="PF23598">
    <property type="entry name" value="LRR_14"/>
    <property type="match status" value="1"/>
</dbReference>
<name>A0A176WHQ1_MARPO</name>
<dbReference type="SUPFAM" id="SSF52540">
    <property type="entry name" value="P-loop containing nucleoside triphosphate hydrolases"/>
    <property type="match status" value="1"/>
</dbReference>
<dbReference type="Gene3D" id="3.40.50.1820">
    <property type="entry name" value="alpha/beta hydrolase"/>
    <property type="match status" value="1"/>
</dbReference>
<dbReference type="SUPFAM" id="SSF53474">
    <property type="entry name" value="alpha/beta-Hydrolases"/>
    <property type="match status" value="1"/>
</dbReference>
<keyword evidence="1" id="KW-0433">Leucine-rich repeat</keyword>
<sequence length="1457" mass="162886">MDHSITSPCFVKILEGAVVPRLLTDLAAYNAQVKTGHTFECSPKPRSALYSEVTIGETVKELSGVPGLGLGYLCLWAVAAILTTLRRAQAGRWKSEKLSSNFRRRLTRSTVSVDDMTRREGTVETGLTRGLPRREAEAEQSPSLSSPAPPSLVVRHYRHAIVLRDVMESQLPSISADSAFSSRMMESDYSGSSGSGGPAYNAETPKFQEIDAVHELHRPKVGPPIIELVFFHGLQLGDYSEAYLKTWMTPNQSQSWITTWLVEKFPQSRVLSVSYDTSITENTAKDGSIDLPAVAVSLATFLIEGESVGDTQCPIVLIGHSLGGLVVKEICSHAERLSRTYSESPRVVPIKKFLNSVKGTFFYATPNGGSLQRELAAILSSTEPFLTPKYLESLNEDTGRINEDFAKLRRKYGWKTYGVGEADETVISGVQGTSSVVLVDEGEASLDMDMFSKILGTNHLSICQPQERTSESFRCLVDFVMHIVNDQEDAESEDFLLHCGLPEHGVSLEGRVERVMEQLQLREAHPVLVALVGMGGIGKTTLARAVFIEIHASFEYSSFIYNAREALRLRDLDALIRENLYKGEKKDVRTSSNQSVSVWKTLKGKKVLLVMDDVDAREQISIVLSMIDSNWFGKGTRVIATSRVRNEDVLPDFINYDVRGLTQEESRMLFCSHAENPEVPDELVNKVVAQCGGLPLTLEIVGAYLRRETNVAVWEETINRLQRAESASGSVDDRLWNKLKLCYESLENMEQEMFLDLATIFYDHHDLELLKAAWKRSMKAPEVGLKNLVDRCLIRIVHQATKNDIDCGLILQRERVWMHAQLRDMGQVIAAHSRPRILVSTSLGQEDPALNNLITTNAKGEPMIKGLKVSYVENRRCRELRTNIPASCFYLPDLRYLVLENVDISGFIVKFSSSLALLSLHHCRRVLHSSSMSWHNWPIRDTDLASLANLAALEICTDPKIDRPGSPGSISSSSKSTLPTGFHKLAQLRVLLLRSSAVKELPPKFGCLPRLEYLDLRTRELAALPESFGQLTTLERLCLQCRALQKLPATFGELASLRVLELHSLTVDELPDNFGRLQNLRKLDIYSCQKLFSLPDSIGELTGLESMVLSSCNQLTLPESFGQLQGLKDLEIRYCERLKELPGCFGQLHALHTLKLLHFYELAKLPSSFGQLSSLQDLEMTQCLGLRKLPDSFGELRSLRKFKIVECYDLSALPASFGQLLTLQSLTIHRCQLRTLPESFGRLKSLQTLKLEKLPSLRSLPETFGHLWAMKTLTIHQCENLPCLPVSFGHLRGLQRLEMELQSRIFTKLPDSFGRLPALQTLKILSCHLQALPETFGGLSMLEKMRISLSKGVKALPDIPDSFEQLEALQDLVVEVPPKAVAMDVLSGWLEKLEDMGWICTRGSEEGVYAFAKVSRHTPSVFDFAHYMHKRRGVECVCAAPSKHSGRQSRERAEFGL</sequence>
<dbReference type="Gene3D" id="1.10.8.430">
    <property type="entry name" value="Helical domain of apoptotic protease-activating factors"/>
    <property type="match status" value="1"/>
</dbReference>
<keyword evidence="2" id="KW-0677">Repeat</keyword>
<dbReference type="InterPro" id="IPR055414">
    <property type="entry name" value="LRR_R13L4/SHOC2-like"/>
</dbReference>
<evidence type="ECO:0000256" key="3">
    <source>
        <dbReference type="SAM" id="MobiDB-lite"/>
    </source>
</evidence>
<dbReference type="SUPFAM" id="SSF52058">
    <property type="entry name" value="L domain-like"/>
    <property type="match status" value="2"/>
</dbReference>
<evidence type="ECO:0000256" key="2">
    <source>
        <dbReference type="ARBA" id="ARBA00022737"/>
    </source>
</evidence>
<dbReference type="Gene3D" id="3.80.10.10">
    <property type="entry name" value="Ribonuclease Inhibitor"/>
    <property type="match status" value="2"/>
</dbReference>
<dbReference type="InterPro" id="IPR029058">
    <property type="entry name" value="AB_hydrolase_fold"/>
</dbReference>
<dbReference type="Gene3D" id="3.40.50.300">
    <property type="entry name" value="P-loop containing nucleotide triphosphate hydrolases"/>
    <property type="match status" value="1"/>
</dbReference>
<evidence type="ECO:0000256" key="1">
    <source>
        <dbReference type="ARBA" id="ARBA00022614"/>
    </source>
</evidence>
<dbReference type="InterPro" id="IPR002182">
    <property type="entry name" value="NB-ARC"/>
</dbReference>
<evidence type="ECO:0000313" key="6">
    <source>
        <dbReference type="EMBL" id="OAE32143.1"/>
    </source>
</evidence>
<keyword evidence="7" id="KW-1185">Reference proteome</keyword>
<evidence type="ECO:0000259" key="4">
    <source>
        <dbReference type="Pfam" id="PF00931"/>
    </source>
</evidence>
<dbReference type="PRINTS" id="PR00364">
    <property type="entry name" value="DISEASERSIST"/>
</dbReference>
<dbReference type="Proteomes" id="UP000077202">
    <property type="component" value="Unassembled WGS sequence"/>
</dbReference>
<dbReference type="InterPro" id="IPR027417">
    <property type="entry name" value="P-loop_NTPase"/>
</dbReference>
<protein>
    <submittedName>
        <fullName evidence="6">Uncharacterized protein</fullName>
    </submittedName>
</protein>
<proteinExistence type="predicted"/>
<reference evidence="6" key="1">
    <citation type="submission" date="2016-03" db="EMBL/GenBank/DDBJ databases">
        <title>Mechanisms controlling the formation of the plant cell surface in tip-growing cells are functionally conserved among land plants.</title>
        <authorList>
            <person name="Honkanen S."/>
            <person name="Jones V.A."/>
            <person name="Morieri G."/>
            <person name="Champion C."/>
            <person name="Hetherington A.J."/>
            <person name="Kelly S."/>
            <person name="Saint-Marcoux D."/>
            <person name="Proust H."/>
            <person name="Prescott H."/>
            <person name="Dolan L."/>
        </authorList>
    </citation>
    <scope>NUCLEOTIDE SEQUENCE [LARGE SCALE GENOMIC DNA]</scope>
    <source>
        <tissue evidence="6">Whole gametophyte</tissue>
    </source>
</reference>
<organism evidence="6 7">
    <name type="scientific">Marchantia polymorpha subsp. ruderalis</name>
    <dbReference type="NCBI Taxonomy" id="1480154"/>
    <lineage>
        <taxon>Eukaryota</taxon>
        <taxon>Viridiplantae</taxon>
        <taxon>Streptophyta</taxon>
        <taxon>Embryophyta</taxon>
        <taxon>Marchantiophyta</taxon>
        <taxon>Marchantiopsida</taxon>
        <taxon>Marchantiidae</taxon>
        <taxon>Marchantiales</taxon>
        <taxon>Marchantiaceae</taxon>
        <taxon>Marchantia</taxon>
    </lineage>
</organism>
<feature type="region of interest" description="Disordered" evidence="3">
    <location>
        <begin position="117"/>
        <end position="150"/>
    </location>
</feature>
<comment type="caution">
    <text evidence="6">The sequence shown here is derived from an EMBL/GenBank/DDBJ whole genome shotgun (WGS) entry which is preliminary data.</text>
</comment>
<dbReference type="InterPro" id="IPR042197">
    <property type="entry name" value="Apaf_helical"/>
</dbReference>
<dbReference type="GO" id="GO:0043531">
    <property type="term" value="F:ADP binding"/>
    <property type="evidence" value="ECO:0007669"/>
    <property type="project" value="InterPro"/>
</dbReference>